<comment type="subcellular location">
    <subcellularLocation>
        <location evidence="2">Cytoplasm</location>
    </subcellularLocation>
</comment>
<dbReference type="Gene3D" id="3.40.50.620">
    <property type="entry name" value="HUPs"/>
    <property type="match status" value="1"/>
</dbReference>
<feature type="domain" description="UspA" evidence="3">
    <location>
        <begin position="1"/>
        <end position="146"/>
    </location>
</feature>
<comment type="caution">
    <text evidence="4">The sequence shown here is derived from an EMBL/GenBank/DDBJ whole genome shotgun (WGS) entry which is preliminary data.</text>
</comment>
<evidence type="ECO:0000256" key="2">
    <source>
        <dbReference type="PIRNR" id="PIRNR006276"/>
    </source>
</evidence>
<keyword evidence="2" id="KW-0963">Cytoplasm</keyword>
<dbReference type="EMBL" id="JBHSMF010000009">
    <property type="protein sequence ID" value="MFC5499385.1"/>
    <property type="molecule type" value="Genomic_DNA"/>
</dbReference>
<evidence type="ECO:0000313" key="4">
    <source>
        <dbReference type="EMBL" id="MFC5499385.1"/>
    </source>
</evidence>
<evidence type="ECO:0000259" key="3">
    <source>
        <dbReference type="Pfam" id="PF00582"/>
    </source>
</evidence>
<dbReference type="PANTHER" id="PTHR46268:SF6">
    <property type="entry name" value="UNIVERSAL STRESS PROTEIN UP12"/>
    <property type="match status" value="1"/>
</dbReference>
<evidence type="ECO:0000256" key="1">
    <source>
        <dbReference type="ARBA" id="ARBA00008791"/>
    </source>
</evidence>
<dbReference type="PIRSF" id="PIRSF006276">
    <property type="entry name" value="UspA"/>
    <property type="match status" value="1"/>
</dbReference>
<dbReference type="PRINTS" id="PR01438">
    <property type="entry name" value="UNVRSLSTRESS"/>
</dbReference>
<keyword evidence="5" id="KW-1185">Reference proteome</keyword>
<dbReference type="InterPro" id="IPR006015">
    <property type="entry name" value="Universal_stress_UspA"/>
</dbReference>
<reference evidence="5" key="1">
    <citation type="journal article" date="2019" name="Int. J. Syst. Evol. Microbiol.">
        <title>The Global Catalogue of Microorganisms (GCM) 10K type strain sequencing project: providing services to taxonomists for standard genome sequencing and annotation.</title>
        <authorList>
            <consortium name="The Broad Institute Genomics Platform"/>
            <consortium name="The Broad Institute Genome Sequencing Center for Infectious Disease"/>
            <person name="Wu L."/>
            <person name="Ma J."/>
        </authorList>
    </citation>
    <scope>NUCLEOTIDE SEQUENCE [LARGE SCALE GENOMIC DNA]</scope>
    <source>
        <strain evidence="5">CCUG 57401</strain>
    </source>
</reference>
<dbReference type="RefSeq" id="WP_376851609.1">
    <property type="nucleotide sequence ID" value="NZ_JBHSMF010000009.1"/>
</dbReference>
<comment type="similarity">
    <text evidence="1 2">Belongs to the universal stress protein A family.</text>
</comment>
<accession>A0ABW0NFG0</accession>
<name>A0ABW0NFG0_9BURK</name>
<gene>
    <name evidence="4" type="ORF">ACFPOE_17705</name>
</gene>
<protein>
    <recommendedName>
        <fullName evidence="2">Universal stress protein</fullName>
    </recommendedName>
</protein>
<evidence type="ECO:0000313" key="5">
    <source>
        <dbReference type="Proteomes" id="UP001596037"/>
    </source>
</evidence>
<dbReference type="CDD" id="cd00293">
    <property type="entry name" value="USP-like"/>
    <property type="match status" value="1"/>
</dbReference>
<dbReference type="Pfam" id="PF00582">
    <property type="entry name" value="Usp"/>
    <property type="match status" value="1"/>
</dbReference>
<organism evidence="4 5">
    <name type="scientific">Caenimonas terrae</name>
    <dbReference type="NCBI Taxonomy" id="696074"/>
    <lineage>
        <taxon>Bacteria</taxon>
        <taxon>Pseudomonadati</taxon>
        <taxon>Pseudomonadota</taxon>
        <taxon>Betaproteobacteria</taxon>
        <taxon>Burkholderiales</taxon>
        <taxon>Comamonadaceae</taxon>
        <taxon>Caenimonas</taxon>
    </lineage>
</organism>
<dbReference type="Proteomes" id="UP001596037">
    <property type="component" value="Unassembled WGS sequence"/>
</dbReference>
<sequence>MFRRILVAIDGSPTSDRALEEAIRLAQTVTARLRLVHVMDELAWVNGFESSHAYFDDVLPRMREAGEKLLAAGLAKALAAGVAVESELVLGGAGRVCEQIAEEARRWPADLIVAGTHGRRGVDRALLGSDAEQIARYAPVPVLLVRAPNGTASRTQ</sequence>
<dbReference type="InterPro" id="IPR006016">
    <property type="entry name" value="UspA"/>
</dbReference>
<proteinExistence type="inferred from homology"/>
<dbReference type="SUPFAM" id="SSF52402">
    <property type="entry name" value="Adenine nucleotide alpha hydrolases-like"/>
    <property type="match status" value="1"/>
</dbReference>
<dbReference type="PANTHER" id="PTHR46268">
    <property type="entry name" value="STRESS RESPONSE PROTEIN NHAX"/>
    <property type="match status" value="1"/>
</dbReference>
<dbReference type="InterPro" id="IPR014729">
    <property type="entry name" value="Rossmann-like_a/b/a_fold"/>
</dbReference>